<proteinExistence type="predicted"/>
<name>A0A383DSU0_9ZZZZ</name>
<accession>A0A383DSU0</accession>
<evidence type="ECO:0000313" key="2">
    <source>
        <dbReference type="EMBL" id="SVE47592.1"/>
    </source>
</evidence>
<keyword evidence="1" id="KW-1133">Transmembrane helix</keyword>
<keyword evidence="1" id="KW-0472">Membrane</keyword>
<feature type="non-terminal residue" evidence="2">
    <location>
        <position position="33"/>
    </location>
</feature>
<reference evidence="2" key="1">
    <citation type="submission" date="2018-05" db="EMBL/GenBank/DDBJ databases">
        <authorList>
            <person name="Lanie J.A."/>
            <person name="Ng W.-L."/>
            <person name="Kazmierczak K.M."/>
            <person name="Andrzejewski T.M."/>
            <person name="Davidsen T.M."/>
            <person name="Wayne K.J."/>
            <person name="Tettelin H."/>
            <person name="Glass J.I."/>
            <person name="Rusch D."/>
            <person name="Podicherti R."/>
            <person name="Tsui H.-C.T."/>
            <person name="Winkler M.E."/>
        </authorList>
    </citation>
    <scope>NUCLEOTIDE SEQUENCE</scope>
</reference>
<feature type="transmembrane region" description="Helical" evidence="1">
    <location>
        <begin position="6"/>
        <end position="32"/>
    </location>
</feature>
<protein>
    <recommendedName>
        <fullName evidence="3">TRAP C4-dicarboxylate transport system permease DctM subunit domain-containing protein</fullName>
    </recommendedName>
</protein>
<dbReference type="AlphaFoldDB" id="A0A383DSU0"/>
<organism evidence="2">
    <name type="scientific">marine metagenome</name>
    <dbReference type="NCBI Taxonomy" id="408172"/>
    <lineage>
        <taxon>unclassified sequences</taxon>
        <taxon>metagenomes</taxon>
        <taxon>ecological metagenomes</taxon>
    </lineage>
</organism>
<keyword evidence="1" id="KW-0812">Transmembrane</keyword>
<sequence length="33" mass="3463">MFFTGLAMLFIGFPVAFTFGAVAVFFGMAAGII</sequence>
<evidence type="ECO:0008006" key="3">
    <source>
        <dbReference type="Google" id="ProtNLM"/>
    </source>
</evidence>
<evidence type="ECO:0000256" key="1">
    <source>
        <dbReference type="SAM" id="Phobius"/>
    </source>
</evidence>
<gene>
    <name evidence="2" type="ORF">METZ01_LOCUS500446</name>
</gene>
<dbReference type="EMBL" id="UINC01219908">
    <property type="protein sequence ID" value="SVE47592.1"/>
    <property type="molecule type" value="Genomic_DNA"/>
</dbReference>